<dbReference type="Proteomes" id="UP000190888">
    <property type="component" value="Unassembled WGS sequence"/>
</dbReference>
<name>A0A1T4N209_9BACT</name>
<evidence type="ECO:0000313" key="5">
    <source>
        <dbReference type="Proteomes" id="UP000190888"/>
    </source>
</evidence>
<dbReference type="STRING" id="413434.SAMN04488132_10457"/>
<dbReference type="Gene3D" id="3.40.1740.10">
    <property type="entry name" value="VC0467-like"/>
    <property type="match status" value="1"/>
</dbReference>
<evidence type="ECO:0000256" key="1">
    <source>
        <dbReference type="ARBA" id="ARBA00009600"/>
    </source>
</evidence>
<evidence type="ECO:0000313" key="4">
    <source>
        <dbReference type="EMBL" id="SJZ73369.1"/>
    </source>
</evidence>
<keyword evidence="5" id="KW-1185">Reference proteome</keyword>
<comment type="similarity">
    <text evidence="1 2">Belongs to the UPF0301 (AlgH) family.</text>
</comment>
<dbReference type="InterPro" id="IPR003774">
    <property type="entry name" value="AlgH-like"/>
</dbReference>
<dbReference type="EMBL" id="FUWH01000004">
    <property type="protein sequence ID" value="SJZ73369.1"/>
    <property type="molecule type" value="Genomic_DNA"/>
</dbReference>
<dbReference type="PANTHER" id="PTHR30327:SF1">
    <property type="entry name" value="UPF0301 PROTEIN YQGE"/>
    <property type="match status" value="1"/>
</dbReference>
<accession>A0A1T4N209</accession>
<dbReference type="HAMAP" id="MF_00758">
    <property type="entry name" value="UPF0301"/>
    <property type="match status" value="1"/>
</dbReference>
<keyword evidence="3" id="KW-1133">Transmembrane helix</keyword>
<keyword evidence="3" id="KW-0472">Membrane</keyword>
<organism evidence="4 5">
    <name type="scientific">Sediminibacterium ginsengisoli</name>
    <dbReference type="NCBI Taxonomy" id="413434"/>
    <lineage>
        <taxon>Bacteria</taxon>
        <taxon>Pseudomonadati</taxon>
        <taxon>Bacteroidota</taxon>
        <taxon>Chitinophagia</taxon>
        <taxon>Chitinophagales</taxon>
        <taxon>Chitinophagaceae</taxon>
        <taxon>Sediminibacterium</taxon>
    </lineage>
</organism>
<reference evidence="4 5" key="1">
    <citation type="submission" date="2017-02" db="EMBL/GenBank/DDBJ databases">
        <authorList>
            <person name="Peterson S.W."/>
        </authorList>
    </citation>
    <scope>NUCLEOTIDE SEQUENCE [LARGE SCALE GENOMIC DNA]</scope>
    <source>
        <strain evidence="4 5">DSM 22335</strain>
    </source>
</reference>
<evidence type="ECO:0000256" key="2">
    <source>
        <dbReference type="HAMAP-Rule" id="MF_00758"/>
    </source>
</evidence>
<sequence>MGFQKSSGARFTSILTGLPTPPHPSLRPHLPPHFALTSPHFSLTPSSSPNHTSLHSNPQYKIMAYLFTMIPIVPGILLISDPFLKDPNFKRTVILLCEHRQEGSVGFVLNKSLNINLDDIITEAAGIGLQVYDGGPVQKDTLHFIHRRPDLIQGGIAVFDNVYWGGDFEQVLELLRNRELKQNDIRFFVGYSGWSEDQLKDELEQKSWITRQADSGLVFHTNKDLVWQDALKELGGEYRQMVNYPIDPQLN</sequence>
<gene>
    <name evidence="4" type="ORF">SAMN04488132_10457</name>
</gene>
<proteinExistence type="inferred from homology"/>
<dbReference type="Pfam" id="PF02622">
    <property type="entry name" value="DUF179"/>
    <property type="match status" value="1"/>
</dbReference>
<dbReference type="GO" id="GO:0005829">
    <property type="term" value="C:cytosol"/>
    <property type="evidence" value="ECO:0007669"/>
    <property type="project" value="TreeGrafter"/>
</dbReference>
<dbReference type="SUPFAM" id="SSF143456">
    <property type="entry name" value="VC0467-like"/>
    <property type="match status" value="1"/>
</dbReference>
<evidence type="ECO:0000256" key="3">
    <source>
        <dbReference type="SAM" id="Phobius"/>
    </source>
</evidence>
<dbReference type="PANTHER" id="PTHR30327">
    <property type="entry name" value="UNCHARACTERIZED PROTEIN YQGE"/>
    <property type="match status" value="1"/>
</dbReference>
<protein>
    <recommendedName>
        <fullName evidence="2">UPF0301 protein SAMN04488132_10457</fullName>
    </recommendedName>
</protein>
<keyword evidence="3" id="KW-0812">Transmembrane</keyword>
<dbReference type="AlphaFoldDB" id="A0A1T4N209"/>
<feature type="transmembrane region" description="Helical" evidence="3">
    <location>
        <begin position="62"/>
        <end position="84"/>
    </location>
</feature>